<dbReference type="EMBL" id="CAJPDQ010000004">
    <property type="protein sequence ID" value="CAF9908724.1"/>
    <property type="molecule type" value="Genomic_DNA"/>
</dbReference>
<feature type="signal peptide" evidence="8">
    <location>
        <begin position="1"/>
        <end position="22"/>
    </location>
</feature>
<dbReference type="InterPro" id="IPR046530">
    <property type="entry name" value="BIM1-like_dom"/>
</dbReference>
<organism evidence="10 11">
    <name type="scientific">Gomphillus americanus</name>
    <dbReference type="NCBI Taxonomy" id="1940652"/>
    <lineage>
        <taxon>Eukaryota</taxon>
        <taxon>Fungi</taxon>
        <taxon>Dikarya</taxon>
        <taxon>Ascomycota</taxon>
        <taxon>Pezizomycotina</taxon>
        <taxon>Lecanoromycetes</taxon>
        <taxon>OSLEUM clade</taxon>
        <taxon>Ostropomycetidae</taxon>
        <taxon>Ostropales</taxon>
        <taxon>Graphidaceae</taxon>
        <taxon>Gomphilloideae</taxon>
        <taxon>Gomphillus</taxon>
    </lineage>
</organism>
<keyword evidence="3" id="KW-0336">GPI-anchor</keyword>
<feature type="domain" description="Copper acquisition factor BIM1-like" evidence="9">
    <location>
        <begin position="21"/>
        <end position="196"/>
    </location>
</feature>
<sequence length="236" mass="25125">MAGLRLQCSLLVVFLLSSLSSAHIYLTYPGWRGNNLLLGNGTAEQTDGLIMQNNIFPYGMQWEYPCGGLGTSTNRTKWPVQGGAVAFQPGWFSGHLLSTLYINLGIGTMPPNMSLSMISNIGINGPSNEPYPGLEICFPQVPLPAGYTPNIGDNATIQVIMLAQHGASLYSCVDITFADPADVVQVSRDNCKNDTGISFQTVYQTSALVGAAPSISAGVYAWMAPLVVAFATVLLL</sequence>
<comment type="subcellular location">
    <subcellularLocation>
        <location evidence="1">Cell membrane</location>
        <topology evidence="1">Lipid-anchor</topology>
        <topology evidence="1">GPI-anchor</topology>
    </subcellularLocation>
</comment>
<evidence type="ECO:0000256" key="5">
    <source>
        <dbReference type="ARBA" id="ARBA00023136"/>
    </source>
</evidence>
<reference evidence="10" key="1">
    <citation type="submission" date="2021-03" db="EMBL/GenBank/DDBJ databases">
        <authorList>
            <person name="Tagirdzhanova G."/>
        </authorList>
    </citation>
    <scope>NUCLEOTIDE SEQUENCE</scope>
</reference>
<dbReference type="GO" id="GO:0098552">
    <property type="term" value="C:side of membrane"/>
    <property type="evidence" value="ECO:0007669"/>
    <property type="project" value="UniProtKB-KW"/>
</dbReference>
<evidence type="ECO:0000256" key="1">
    <source>
        <dbReference type="ARBA" id="ARBA00004609"/>
    </source>
</evidence>
<evidence type="ECO:0000313" key="10">
    <source>
        <dbReference type="EMBL" id="CAF9908724.1"/>
    </source>
</evidence>
<protein>
    <recommendedName>
        <fullName evidence="9">Copper acquisition factor BIM1-like domain-containing protein</fullName>
    </recommendedName>
</protein>
<dbReference type="GO" id="GO:0005886">
    <property type="term" value="C:plasma membrane"/>
    <property type="evidence" value="ECO:0007669"/>
    <property type="project" value="UniProtKB-SubCell"/>
</dbReference>
<keyword evidence="11" id="KW-1185">Reference proteome</keyword>
<dbReference type="Proteomes" id="UP000664169">
    <property type="component" value="Unassembled WGS sequence"/>
</dbReference>
<dbReference type="AlphaFoldDB" id="A0A8H3ICN9"/>
<accession>A0A8H3ICN9</accession>
<name>A0A8H3ICN9_9LECA</name>
<evidence type="ECO:0000256" key="4">
    <source>
        <dbReference type="ARBA" id="ARBA00022729"/>
    </source>
</evidence>
<evidence type="ECO:0000313" key="11">
    <source>
        <dbReference type="Proteomes" id="UP000664169"/>
    </source>
</evidence>
<dbReference type="PANTHER" id="PTHR34992:SF10">
    <property type="entry name" value="COPPER ACQUISITION FACTOR BIM1-LIKE DOMAIN-CONTAINING PROTEIN"/>
    <property type="match status" value="1"/>
</dbReference>
<comment type="caution">
    <text evidence="10">The sequence shown here is derived from an EMBL/GenBank/DDBJ whole genome shotgun (WGS) entry which is preliminary data.</text>
</comment>
<evidence type="ECO:0000256" key="8">
    <source>
        <dbReference type="SAM" id="SignalP"/>
    </source>
</evidence>
<dbReference type="OrthoDB" id="5329488at2759"/>
<keyword evidence="2" id="KW-1003">Cell membrane</keyword>
<evidence type="ECO:0000259" key="9">
    <source>
        <dbReference type="Pfam" id="PF20238"/>
    </source>
</evidence>
<keyword evidence="6" id="KW-0325">Glycoprotein</keyword>
<dbReference type="CDD" id="cd21176">
    <property type="entry name" value="LPMO_auxiliary-like"/>
    <property type="match status" value="1"/>
</dbReference>
<gene>
    <name evidence="10" type="ORF">GOMPHAMPRED_006285</name>
</gene>
<evidence type="ECO:0000256" key="7">
    <source>
        <dbReference type="ARBA" id="ARBA00023288"/>
    </source>
</evidence>
<keyword evidence="7" id="KW-0449">Lipoprotein</keyword>
<evidence type="ECO:0000256" key="3">
    <source>
        <dbReference type="ARBA" id="ARBA00022622"/>
    </source>
</evidence>
<dbReference type="InterPro" id="IPR046936">
    <property type="entry name" value="BIM1-like"/>
</dbReference>
<evidence type="ECO:0000256" key="2">
    <source>
        <dbReference type="ARBA" id="ARBA00022475"/>
    </source>
</evidence>
<keyword evidence="5" id="KW-0472">Membrane</keyword>
<keyword evidence="4 8" id="KW-0732">Signal</keyword>
<proteinExistence type="predicted"/>
<evidence type="ECO:0000256" key="6">
    <source>
        <dbReference type="ARBA" id="ARBA00023180"/>
    </source>
</evidence>
<dbReference type="PANTHER" id="PTHR34992">
    <property type="entry name" value="HYPHAL ANASTAMOSIS-7 PROTEIN"/>
    <property type="match status" value="1"/>
</dbReference>
<dbReference type="Pfam" id="PF20238">
    <property type="entry name" value="BIM1-like_dom"/>
    <property type="match status" value="1"/>
</dbReference>
<feature type="chain" id="PRO_5034945807" description="Copper acquisition factor BIM1-like domain-containing protein" evidence="8">
    <location>
        <begin position="23"/>
        <end position="236"/>
    </location>
</feature>